<dbReference type="SUPFAM" id="SSF48726">
    <property type="entry name" value="Immunoglobulin"/>
    <property type="match status" value="1"/>
</dbReference>
<protein>
    <recommendedName>
        <fullName evidence="3">TVA4 protein</fullName>
    </recommendedName>
</protein>
<dbReference type="InterPro" id="IPR036179">
    <property type="entry name" value="Ig-like_dom_sf"/>
</dbReference>
<organism evidence="1 2">
    <name type="scientific">Lonchura striata</name>
    <name type="common">white-rumped munia</name>
    <dbReference type="NCBI Taxonomy" id="40157"/>
    <lineage>
        <taxon>Eukaryota</taxon>
        <taxon>Metazoa</taxon>
        <taxon>Chordata</taxon>
        <taxon>Craniata</taxon>
        <taxon>Vertebrata</taxon>
        <taxon>Euteleostomi</taxon>
        <taxon>Archelosauria</taxon>
        <taxon>Archosauria</taxon>
        <taxon>Dinosauria</taxon>
        <taxon>Saurischia</taxon>
        <taxon>Theropoda</taxon>
        <taxon>Coelurosauria</taxon>
        <taxon>Aves</taxon>
        <taxon>Neognathae</taxon>
        <taxon>Neoaves</taxon>
        <taxon>Telluraves</taxon>
        <taxon>Australaves</taxon>
        <taxon>Passeriformes</taxon>
        <taxon>Passeroidea</taxon>
        <taxon>Estrildidae</taxon>
        <taxon>Estrildinae</taxon>
        <taxon>Lonchura</taxon>
    </lineage>
</organism>
<reference evidence="1 2" key="1">
    <citation type="submission" date="2017-05" db="EMBL/GenBank/DDBJ databases">
        <title>Genome of assembly of the Bengalese finch, Lonchura striata domestica.</title>
        <authorList>
            <person name="Colquitt B.M."/>
            <person name="Brainard M.S."/>
        </authorList>
    </citation>
    <scope>NUCLEOTIDE SEQUENCE [LARGE SCALE GENOMIC DNA]</scope>
    <source>
        <strain evidence="1">White83orange57</strain>
    </source>
</reference>
<dbReference type="EMBL" id="MUZQ01001403">
    <property type="protein sequence ID" value="OWK49401.1"/>
    <property type="molecule type" value="Genomic_DNA"/>
</dbReference>
<sequence length="100" mass="11234">MPNMTAKGRLAMARAQIEQEPSLETTEGTGINITCSHPKIQTFDWIQWYRQLPGQAPKLLALTMKESKELPDDLGQLNMSSIHKNKCQHLAMVQVLEGDT</sequence>
<keyword evidence="2" id="KW-1185">Reference proteome</keyword>
<evidence type="ECO:0000313" key="1">
    <source>
        <dbReference type="EMBL" id="OWK49401.1"/>
    </source>
</evidence>
<evidence type="ECO:0008006" key="3">
    <source>
        <dbReference type="Google" id="ProtNLM"/>
    </source>
</evidence>
<proteinExistence type="predicted"/>
<evidence type="ECO:0000313" key="2">
    <source>
        <dbReference type="Proteomes" id="UP000197619"/>
    </source>
</evidence>
<accession>A0A218U718</accession>
<dbReference type="InterPro" id="IPR013783">
    <property type="entry name" value="Ig-like_fold"/>
</dbReference>
<dbReference type="AlphaFoldDB" id="A0A218U718"/>
<dbReference type="Proteomes" id="UP000197619">
    <property type="component" value="Unassembled WGS sequence"/>
</dbReference>
<name>A0A218U718_9PASE</name>
<dbReference type="Gene3D" id="2.60.40.10">
    <property type="entry name" value="Immunoglobulins"/>
    <property type="match status" value="1"/>
</dbReference>
<gene>
    <name evidence="1" type="ORF">RLOC_00001572</name>
</gene>
<comment type="caution">
    <text evidence="1">The sequence shown here is derived from an EMBL/GenBank/DDBJ whole genome shotgun (WGS) entry which is preliminary data.</text>
</comment>